<dbReference type="SUPFAM" id="SSF140931">
    <property type="entry name" value="Fic-like"/>
    <property type="match status" value="1"/>
</dbReference>
<sequence>MTDAVADARTAVDRLLGHRILRRRSAEVSTESALRGARATAVLEGADVDLEVLRTTDDPGDPIVHGALRVSAELGSLAETWRHAPRQVLARLHVLAAADAVDAADLGRPRPDGRPVTGPAEDVLKQGEPPSAAEVAARLDALSGLLTGTTKAPALVVAAIVHGELLTLRPFGWGDGIVARAAQRLTLIARGLDPKSLAAPEVGHLELGGDYADALRAYAAGTPEGMTTWIRHCSAAVVAAARDSQAICEALMRG</sequence>
<dbReference type="Gene3D" id="1.10.3290.10">
    <property type="entry name" value="Fido-like domain"/>
    <property type="match status" value="1"/>
</dbReference>
<comment type="caution">
    <text evidence="3">The sequence shown here is derived from an EMBL/GenBank/DDBJ whole genome shotgun (WGS) entry which is preliminary data.</text>
</comment>
<gene>
    <name evidence="3" type="ORF">H4W34_002067</name>
</gene>
<evidence type="ECO:0000256" key="1">
    <source>
        <dbReference type="SAM" id="MobiDB-lite"/>
    </source>
</evidence>
<dbReference type="Proteomes" id="UP000627838">
    <property type="component" value="Unassembled WGS sequence"/>
</dbReference>
<feature type="domain" description="Fido" evidence="2">
    <location>
        <begin position="84"/>
        <end position="232"/>
    </location>
</feature>
<proteinExistence type="predicted"/>
<accession>A0ABR9JNU7</accession>
<organism evidence="3 4">
    <name type="scientific">Actinomadura algeriensis</name>
    <dbReference type="NCBI Taxonomy" id="1679523"/>
    <lineage>
        <taxon>Bacteria</taxon>
        <taxon>Bacillati</taxon>
        <taxon>Actinomycetota</taxon>
        <taxon>Actinomycetes</taxon>
        <taxon>Streptosporangiales</taxon>
        <taxon>Thermomonosporaceae</taxon>
        <taxon>Actinomadura</taxon>
    </lineage>
</organism>
<dbReference type="InterPro" id="IPR036597">
    <property type="entry name" value="Fido-like_dom_sf"/>
</dbReference>
<dbReference type="InterPro" id="IPR003812">
    <property type="entry name" value="Fido"/>
</dbReference>
<evidence type="ECO:0000313" key="3">
    <source>
        <dbReference type="EMBL" id="MBE1532234.1"/>
    </source>
</evidence>
<reference evidence="3 4" key="1">
    <citation type="submission" date="2020-10" db="EMBL/GenBank/DDBJ databases">
        <title>Sequencing the genomes of 1000 actinobacteria strains.</title>
        <authorList>
            <person name="Klenk H.-P."/>
        </authorList>
    </citation>
    <scope>NUCLEOTIDE SEQUENCE [LARGE SCALE GENOMIC DNA]</scope>
    <source>
        <strain evidence="3 4">DSM 46744</strain>
    </source>
</reference>
<protein>
    <recommendedName>
        <fullName evidence="2">Fido domain-containing protein</fullName>
    </recommendedName>
</protein>
<evidence type="ECO:0000259" key="2">
    <source>
        <dbReference type="PROSITE" id="PS51459"/>
    </source>
</evidence>
<feature type="region of interest" description="Disordered" evidence="1">
    <location>
        <begin position="105"/>
        <end position="128"/>
    </location>
</feature>
<evidence type="ECO:0000313" key="4">
    <source>
        <dbReference type="Proteomes" id="UP000627838"/>
    </source>
</evidence>
<name>A0ABR9JNU7_9ACTN</name>
<dbReference type="PROSITE" id="PS51459">
    <property type="entry name" value="FIDO"/>
    <property type="match status" value="1"/>
</dbReference>
<keyword evidence="4" id="KW-1185">Reference proteome</keyword>
<dbReference type="EMBL" id="JADBDZ010000001">
    <property type="protein sequence ID" value="MBE1532234.1"/>
    <property type="molecule type" value="Genomic_DNA"/>
</dbReference>